<dbReference type="AlphaFoldDB" id="A0A314XEZ2"/>
<accession>A0A314XEZ2</accession>
<feature type="region of interest" description="Disordered" evidence="1">
    <location>
        <begin position="1"/>
        <end position="22"/>
    </location>
</feature>
<sequence>MEKAARKDGNVGNEGSGVRKPQAPPQLFLYLVIVTVLVVPFISLLLLYFSPLSSLISNLTHSLTNIIYTNIKKNLPLPEIPDPIIFLKRNGKSSLRTIAPLVSDGLPCPPAEFTHQ</sequence>
<keyword evidence="2" id="KW-0472">Membrane</keyword>
<dbReference type="EMBL" id="PJQY01002662">
    <property type="protein sequence ID" value="PQP91834.1"/>
    <property type="molecule type" value="Genomic_DNA"/>
</dbReference>
<keyword evidence="4" id="KW-1185">Reference proteome</keyword>
<proteinExistence type="predicted"/>
<evidence type="ECO:0000313" key="3">
    <source>
        <dbReference type="EMBL" id="PQP91834.1"/>
    </source>
</evidence>
<reference evidence="3 4" key="1">
    <citation type="submission" date="2018-02" db="EMBL/GenBank/DDBJ databases">
        <title>Draft genome of wild Prunus yedoensis var. nudiflora.</title>
        <authorList>
            <person name="Baek S."/>
            <person name="Kim J.-H."/>
            <person name="Choi K."/>
            <person name="Kim G.-B."/>
            <person name="Cho A."/>
            <person name="Jang H."/>
            <person name="Shin C.-H."/>
            <person name="Yu H.-J."/>
            <person name="Mun J.-H."/>
        </authorList>
    </citation>
    <scope>NUCLEOTIDE SEQUENCE [LARGE SCALE GENOMIC DNA]</scope>
    <source>
        <strain evidence="4">cv. Jeju island</strain>
        <tissue evidence="3">Leaf</tissue>
    </source>
</reference>
<organism evidence="3 4">
    <name type="scientific">Prunus yedoensis var. nudiflora</name>
    <dbReference type="NCBI Taxonomy" id="2094558"/>
    <lineage>
        <taxon>Eukaryota</taxon>
        <taxon>Viridiplantae</taxon>
        <taxon>Streptophyta</taxon>
        <taxon>Embryophyta</taxon>
        <taxon>Tracheophyta</taxon>
        <taxon>Spermatophyta</taxon>
        <taxon>Magnoliopsida</taxon>
        <taxon>eudicotyledons</taxon>
        <taxon>Gunneridae</taxon>
        <taxon>Pentapetalae</taxon>
        <taxon>rosids</taxon>
        <taxon>fabids</taxon>
        <taxon>Rosales</taxon>
        <taxon>Rosaceae</taxon>
        <taxon>Amygdaloideae</taxon>
        <taxon>Amygdaleae</taxon>
        <taxon>Prunus</taxon>
    </lineage>
</organism>
<evidence type="ECO:0000313" key="4">
    <source>
        <dbReference type="Proteomes" id="UP000250321"/>
    </source>
</evidence>
<keyword evidence="2" id="KW-1133">Transmembrane helix</keyword>
<name>A0A314XEZ2_PRUYE</name>
<evidence type="ECO:0000256" key="2">
    <source>
        <dbReference type="SAM" id="Phobius"/>
    </source>
</evidence>
<protein>
    <submittedName>
        <fullName evidence="3">Uncharacterized protein</fullName>
    </submittedName>
</protein>
<comment type="caution">
    <text evidence="3">The sequence shown here is derived from an EMBL/GenBank/DDBJ whole genome shotgun (WGS) entry which is preliminary data.</text>
</comment>
<keyword evidence="2" id="KW-0812">Transmembrane</keyword>
<dbReference type="Proteomes" id="UP000250321">
    <property type="component" value="Unassembled WGS sequence"/>
</dbReference>
<gene>
    <name evidence="3" type="ORF">Pyn_34057</name>
</gene>
<evidence type="ECO:0000256" key="1">
    <source>
        <dbReference type="SAM" id="MobiDB-lite"/>
    </source>
</evidence>
<feature type="transmembrane region" description="Helical" evidence="2">
    <location>
        <begin position="27"/>
        <end position="49"/>
    </location>
</feature>